<comment type="caution">
    <text evidence="1">The sequence shown here is derived from an EMBL/GenBank/DDBJ whole genome shotgun (WGS) entry which is preliminary data.</text>
</comment>
<reference evidence="1" key="2">
    <citation type="journal article" date="2024" name="Plant">
        <title>Genomic evolution and insights into agronomic trait innovations of Sesamum species.</title>
        <authorList>
            <person name="Miao H."/>
            <person name="Wang L."/>
            <person name="Qu L."/>
            <person name="Liu H."/>
            <person name="Sun Y."/>
            <person name="Le M."/>
            <person name="Wang Q."/>
            <person name="Wei S."/>
            <person name="Zheng Y."/>
            <person name="Lin W."/>
            <person name="Duan Y."/>
            <person name="Cao H."/>
            <person name="Xiong S."/>
            <person name="Wang X."/>
            <person name="Wei L."/>
            <person name="Li C."/>
            <person name="Ma Q."/>
            <person name="Ju M."/>
            <person name="Zhao R."/>
            <person name="Li G."/>
            <person name="Mu C."/>
            <person name="Tian Q."/>
            <person name="Mei H."/>
            <person name="Zhang T."/>
            <person name="Gao T."/>
            <person name="Zhang H."/>
        </authorList>
    </citation>
    <scope>NUCLEOTIDE SEQUENCE</scope>
    <source>
        <strain evidence="1">KEN1</strain>
    </source>
</reference>
<sequence>MKAAPTSLVPLPAFLQFTLAAQAIRKLRARSYYHQRYPPPTIFSSSCTLSAVANILHINASLNDMIKRLSVL</sequence>
<evidence type="ECO:0000313" key="1">
    <source>
        <dbReference type="EMBL" id="KAL0456277.1"/>
    </source>
</evidence>
<organism evidence="1">
    <name type="scientific">Sesamum latifolium</name>
    <dbReference type="NCBI Taxonomy" id="2727402"/>
    <lineage>
        <taxon>Eukaryota</taxon>
        <taxon>Viridiplantae</taxon>
        <taxon>Streptophyta</taxon>
        <taxon>Embryophyta</taxon>
        <taxon>Tracheophyta</taxon>
        <taxon>Spermatophyta</taxon>
        <taxon>Magnoliopsida</taxon>
        <taxon>eudicotyledons</taxon>
        <taxon>Gunneridae</taxon>
        <taxon>Pentapetalae</taxon>
        <taxon>asterids</taxon>
        <taxon>lamiids</taxon>
        <taxon>Lamiales</taxon>
        <taxon>Pedaliaceae</taxon>
        <taxon>Sesamum</taxon>
    </lineage>
</organism>
<evidence type="ECO:0008006" key="2">
    <source>
        <dbReference type="Google" id="ProtNLM"/>
    </source>
</evidence>
<dbReference type="AlphaFoldDB" id="A0AAW2XQL2"/>
<name>A0AAW2XQL2_9LAMI</name>
<proteinExistence type="predicted"/>
<gene>
    <name evidence="1" type="ORF">Slati_0966900</name>
</gene>
<dbReference type="EMBL" id="JACGWN010000003">
    <property type="protein sequence ID" value="KAL0456277.1"/>
    <property type="molecule type" value="Genomic_DNA"/>
</dbReference>
<accession>A0AAW2XQL2</accession>
<reference evidence="1" key="1">
    <citation type="submission" date="2020-06" db="EMBL/GenBank/DDBJ databases">
        <authorList>
            <person name="Li T."/>
            <person name="Hu X."/>
            <person name="Zhang T."/>
            <person name="Song X."/>
            <person name="Zhang H."/>
            <person name="Dai N."/>
            <person name="Sheng W."/>
            <person name="Hou X."/>
            <person name="Wei L."/>
        </authorList>
    </citation>
    <scope>NUCLEOTIDE SEQUENCE</scope>
    <source>
        <strain evidence="1">KEN1</strain>
        <tissue evidence="1">Leaf</tissue>
    </source>
</reference>
<protein>
    <recommendedName>
        <fullName evidence="2">Secreted protein</fullName>
    </recommendedName>
</protein>